<dbReference type="Pfam" id="PF07690">
    <property type="entry name" value="MFS_1"/>
    <property type="match status" value="1"/>
</dbReference>
<keyword evidence="3 6" id="KW-0812">Transmembrane</keyword>
<dbReference type="PROSITE" id="PS50850">
    <property type="entry name" value="MFS"/>
    <property type="match status" value="1"/>
</dbReference>
<accession>A0AAV9GEZ5</accession>
<feature type="transmembrane region" description="Helical" evidence="6">
    <location>
        <begin position="176"/>
        <end position="197"/>
    </location>
</feature>
<feature type="transmembrane region" description="Helical" evidence="6">
    <location>
        <begin position="323"/>
        <end position="340"/>
    </location>
</feature>
<comment type="subcellular location">
    <subcellularLocation>
        <location evidence="1">Membrane</location>
        <topology evidence="1">Multi-pass membrane protein</topology>
    </subcellularLocation>
</comment>
<feature type="transmembrane region" description="Helical" evidence="6">
    <location>
        <begin position="209"/>
        <end position="231"/>
    </location>
</feature>
<evidence type="ECO:0000313" key="8">
    <source>
        <dbReference type="EMBL" id="KAK4446669.1"/>
    </source>
</evidence>
<feature type="transmembrane region" description="Helical" evidence="6">
    <location>
        <begin position="115"/>
        <end position="134"/>
    </location>
</feature>
<keyword evidence="2" id="KW-0813">Transport</keyword>
<evidence type="ECO:0000259" key="7">
    <source>
        <dbReference type="PROSITE" id="PS50850"/>
    </source>
</evidence>
<proteinExistence type="predicted"/>
<keyword evidence="4 6" id="KW-1133">Transmembrane helix</keyword>
<sequence length="474" mass="51043">MGSSLQAEKGGLEVVAEKGESATASTNERDIPWTPEAEKRLVRKIDLCLIPMLWVMNLLSWMDRANLGNANIAGLTQDLSLTSHQYSTAVGAFYYGTILWSPIANLIVARTRPSIYLPAIMGLWGILTAATSMVNSYPVLVVTRVLLGMLESGLTPAVIYLLSCWYLPSETGKRSALFLTSALIGGIFSGLIAGGLMATLDGAHGLRGWRWLFIAEGAITIVMAAVAAWILPDFPGTSKRLSSEEKDIAVQRLARIGTTTQGDASEKLTIATTVVTALKDWKTYAVACGTATSSGAMTLIYFFPILVKGLGYTDPIMAQYMTAPIWAVAFVLTVAAGFAADRIPQHRGLVVAGGAALASAMAIITCFVHDFKARYVLLCIMSSGSWINYSQILSYMADMFGSVHPQVRAFSIGCITTAAQAGMIYGPYFFPAENAPKHLLGFGMVSVVAALCACFYVGIYFGWRYQCRRRSDSS</sequence>
<keyword evidence="9" id="KW-1185">Reference proteome</keyword>
<dbReference type="Proteomes" id="UP001321760">
    <property type="component" value="Unassembled WGS sequence"/>
</dbReference>
<name>A0AAV9GEZ5_9PEZI</name>
<dbReference type="InterPro" id="IPR011701">
    <property type="entry name" value="MFS"/>
</dbReference>
<dbReference type="PANTHER" id="PTHR43791:SF38">
    <property type="entry name" value="MAJOR FACILITATOR SUPERFAMILY (MFS) PROFILE DOMAIN-CONTAINING PROTEIN"/>
    <property type="match status" value="1"/>
</dbReference>
<feature type="transmembrane region" description="Helical" evidence="6">
    <location>
        <begin position="375"/>
        <end position="397"/>
    </location>
</feature>
<dbReference type="InterPro" id="IPR020846">
    <property type="entry name" value="MFS_dom"/>
</dbReference>
<dbReference type="Gene3D" id="1.20.1250.20">
    <property type="entry name" value="MFS general substrate transporter like domains"/>
    <property type="match status" value="2"/>
</dbReference>
<evidence type="ECO:0000313" key="9">
    <source>
        <dbReference type="Proteomes" id="UP001321760"/>
    </source>
</evidence>
<feature type="transmembrane region" description="Helical" evidence="6">
    <location>
        <begin position="409"/>
        <end position="430"/>
    </location>
</feature>
<dbReference type="InterPro" id="IPR036259">
    <property type="entry name" value="MFS_trans_sf"/>
</dbReference>
<keyword evidence="5 6" id="KW-0472">Membrane</keyword>
<dbReference type="AlphaFoldDB" id="A0AAV9GEZ5"/>
<feature type="transmembrane region" description="Helical" evidence="6">
    <location>
        <begin position="349"/>
        <end position="369"/>
    </location>
</feature>
<evidence type="ECO:0000256" key="6">
    <source>
        <dbReference type="SAM" id="Phobius"/>
    </source>
</evidence>
<evidence type="ECO:0000256" key="5">
    <source>
        <dbReference type="ARBA" id="ARBA00023136"/>
    </source>
</evidence>
<dbReference type="SUPFAM" id="SSF103473">
    <property type="entry name" value="MFS general substrate transporter"/>
    <property type="match status" value="1"/>
</dbReference>
<gene>
    <name evidence="8" type="ORF">QBC34DRAFT_469177</name>
</gene>
<organism evidence="8 9">
    <name type="scientific">Podospora aff. communis PSN243</name>
    <dbReference type="NCBI Taxonomy" id="3040156"/>
    <lineage>
        <taxon>Eukaryota</taxon>
        <taxon>Fungi</taxon>
        <taxon>Dikarya</taxon>
        <taxon>Ascomycota</taxon>
        <taxon>Pezizomycotina</taxon>
        <taxon>Sordariomycetes</taxon>
        <taxon>Sordariomycetidae</taxon>
        <taxon>Sordariales</taxon>
        <taxon>Podosporaceae</taxon>
        <taxon>Podospora</taxon>
    </lineage>
</organism>
<evidence type="ECO:0000256" key="4">
    <source>
        <dbReference type="ARBA" id="ARBA00022989"/>
    </source>
</evidence>
<reference evidence="8" key="2">
    <citation type="submission" date="2023-05" db="EMBL/GenBank/DDBJ databases">
        <authorList>
            <consortium name="Lawrence Berkeley National Laboratory"/>
            <person name="Steindorff A."/>
            <person name="Hensen N."/>
            <person name="Bonometti L."/>
            <person name="Westerberg I."/>
            <person name="Brannstrom I.O."/>
            <person name="Guillou S."/>
            <person name="Cros-Aarteil S."/>
            <person name="Calhoun S."/>
            <person name="Haridas S."/>
            <person name="Kuo A."/>
            <person name="Mondo S."/>
            <person name="Pangilinan J."/>
            <person name="Riley R."/>
            <person name="Labutti K."/>
            <person name="Andreopoulos B."/>
            <person name="Lipzen A."/>
            <person name="Chen C."/>
            <person name="Yanf M."/>
            <person name="Daum C."/>
            <person name="Ng V."/>
            <person name="Clum A."/>
            <person name="Ohm R."/>
            <person name="Martin F."/>
            <person name="Silar P."/>
            <person name="Natvig D."/>
            <person name="Lalanne C."/>
            <person name="Gautier V."/>
            <person name="Ament-Velasquez S.L."/>
            <person name="Kruys A."/>
            <person name="Hutchinson M.I."/>
            <person name="Powell A.J."/>
            <person name="Barry K."/>
            <person name="Miller A.N."/>
            <person name="Grigoriev I.V."/>
            <person name="Debuchy R."/>
            <person name="Gladieux P."/>
            <person name="Thoren M.H."/>
            <person name="Johannesson H."/>
        </authorList>
    </citation>
    <scope>NUCLEOTIDE SEQUENCE</scope>
    <source>
        <strain evidence="8">PSN243</strain>
    </source>
</reference>
<reference evidence="8" key="1">
    <citation type="journal article" date="2023" name="Mol. Phylogenet. Evol.">
        <title>Genome-scale phylogeny and comparative genomics of the fungal order Sordariales.</title>
        <authorList>
            <person name="Hensen N."/>
            <person name="Bonometti L."/>
            <person name="Westerberg I."/>
            <person name="Brannstrom I.O."/>
            <person name="Guillou S."/>
            <person name="Cros-Aarteil S."/>
            <person name="Calhoun S."/>
            <person name="Haridas S."/>
            <person name="Kuo A."/>
            <person name="Mondo S."/>
            <person name="Pangilinan J."/>
            <person name="Riley R."/>
            <person name="LaButti K."/>
            <person name="Andreopoulos B."/>
            <person name="Lipzen A."/>
            <person name="Chen C."/>
            <person name="Yan M."/>
            <person name="Daum C."/>
            <person name="Ng V."/>
            <person name="Clum A."/>
            <person name="Steindorff A."/>
            <person name="Ohm R.A."/>
            <person name="Martin F."/>
            <person name="Silar P."/>
            <person name="Natvig D.O."/>
            <person name="Lalanne C."/>
            <person name="Gautier V."/>
            <person name="Ament-Velasquez S.L."/>
            <person name="Kruys A."/>
            <person name="Hutchinson M.I."/>
            <person name="Powell A.J."/>
            <person name="Barry K."/>
            <person name="Miller A.N."/>
            <person name="Grigoriev I.V."/>
            <person name="Debuchy R."/>
            <person name="Gladieux P."/>
            <person name="Hiltunen Thoren M."/>
            <person name="Johannesson H."/>
        </authorList>
    </citation>
    <scope>NUCLEOTIDE SEQUENCE</scope>
    <source>
        <strain evidence="8">PSN243</strain>
    </source>
</reference>
<protein>
    <submittedName>
        <fullName evidence="8">Transporter-like protein 21</fullName>
    </submittedName>
</protein>
<feature type="transmembrane region" description="Helical" evidence="6">
    <location>
        <begin position="284"/>
        <end position="303"/>
    </location>
</feature>
<dbReference type="GO" id="GO:0016020">
    <property type="term" value="C:membrane"/>
    <property type="evidence" value="ECO:0007669"/>
    <property type="project" value="UniProtKB-SubCell"/>
</dbReference>
<dbReference type="PANTHER" id="PTHR43791">
    <property type="entry name" value="PERMEASE-RELATED"/>
    <property type="match status" value="1"/>
</dbReference>
<feature type="transmembrane region" description="Helical" evidence="6">
    <location>
        <begin position="146"/>
        <end position="167"/>
    </location>
</feature>
<feature type="transmembrane region" description="Helical" evidence="6">
    <location>
        <begin position="86"/>
        <end position="108"/>
    </location>
</feature>
<dbReference type="GO" id="GO:0022857">
    <property type="term" value="F:transmembrane transporter activity"/>
    <property type="evidence" value="ECO:0007669"/>
    <property type="project" value="InterPro"/>
</dbReference>
<evidence type="ECO:0000256" key="1">
    <source>
        <dbReference type="ARBA" id="ARBA00004141"/>
    </source>
</evidence>
<evidence type="ECO:0000256" key="2">
    <source>
        <dbReference type="ARBA" id="ARBA00022448"/>
    </source>
</evidence>
<dbReference type="EMBL" id="MU865955">
    <property type="protein sequence ID" value="KAK4446669.1"/>
    <property type="molecule type" value="Genomic_DNA"/>
</dbReference>
<evidence type="ECO:0000256" key="3">
    <source>
        <dbReference type="ARBA" id="ARBA00022692"/>
    </source>
</evidence>
<feature type="domain" description="Major facilitator superfamily (MFS) profile" evidence="7">
    <location>
        <begin position="49"/>
        <end position="470"/>
    </location>
</feature>
<comment type="caution">
    <text evidence="8">The sequence shown here is derived from an EMBL/GenBank/DDBJ whole genome shotgun (WGS) entry which is preliminary data.</text>
</comment>
<dbReference type="FunFam" id="1.20.1250.20:FF:000057">
    <property type="entry name" value="MFS general substrate transporter"/>
    <property type="match status" value="1"/>
</dbReference>
<feature type="transmembrane region" description="Helical" evidence="6">
    <location>
        <begin position="442"/>
        <end position="463"/>
    </location>
</feature>